<evidence type="ECO:0000313" key="3">
    <source>
        <dbReference type="Proteomes" id="UP000186136"/>
    </source>
</evidence>
<gene>
    <name evidence="2" type="ORF">PMKS-000169</name>
</gene>
<dbReference type="OrthoDB" id="10327930at2759"/>
<protein>
    <submittedName>
        <fullName evidence="2">Uncharacterized protein</fullName>
    </submittedName>
</protein>
<sequence length="298" mass="33804">MSKVENLFKSMKKSYKEHKAKSNLEKAVQTALGSQFRMEDLDNSMAKIQSDQYIVSSLTSILDPNNSFQRYPVLSSVSKQHVKPQTLTKEKKNSREKDQGRLFFFPSEDISSSSTPPPIPPPPPPSTPASAILLDQVVAKHKASEVYYKNTKENTVALGCTFRTLKLVVAMDNYFSLSKLPSSHSLRLLIKNQNFVDKYPEPAPVEANPSRVSFSEDVQTRIFDTSDLPMPAHVRKSQPAKGTILRNHSNDNFLLESQLSHYCDEIDSGLFIRLVDMSMKRRVKQYCISKLFQNQKIQ</sequence>
<accession>A0A1Q2YB03</accession>
<feature type="compositionally biased region" description="Pro residues" evidence="1">
    <location>
        <begin position="115"/>
        <end position="127"/>
    </location>
</feature>
<proteinExistence type="predicted"/>
<evidence type="ECO:0000313" key="2">
    <source>
        <dbReference type="EMBL" id="GAV26714.1"/>
    </source>
</evidence>
<dbReference type="AlphaFoldDB" id="A0A1Q2YB03"/>
<evidence type="ECO:0000256" key="1">
    <source>
        <dbReference type="SAM" id="MobiDB-lite"/>
    </source>
</evidence>
<dbReference type="EMBL" id="BDGI01000001">
    <property type="protein sequence ID" value="GAV26714.1"/>
    <property type="molecule type" value="Genomic_DNA"/>
</dbReference>
<dbReference type="Proteomes" id="UP000186136">
    <property type="component" value="Unassembled WGS sequence"/>
</dbReference>
<feature type="region of interest" description="Disordered" evidence="1">
    <location>
        <begin position="107"/>
        <end position="127"/>
    </location>
</feature>
<reference evidence="2 3" key="1">
    <citation type="submission" date="2016-08" db="EMBL/GenBank/DDBJ databases">
        <title>Whole genome shotgun sequence of Pichia membranifaciens KS47-1.</title>
        <authorList>
            <person name="Konishi M."/>
            <person name="Ishida M."/>
            <person name="Arakawa T."/>
            <person name="Kato Y."/>
            <person name="Horiuchi J."/>
        </authorList>
    </citation>
    <scope>NUCLEOTIDE SEQUENCE [LARGE SCALE GENOMIC DNA]</scope>
    <source>
        <strain evidence="2 3">KS47-1</strain>
    </source>
</reference>
<keyword evidence="3" id="KW-1185">Reference proteome</keyword>
<organism evidence="2 3">
    <name type="scientific">Pichia membranifaciens</name>
    <dbReference type="NCBI Taxonomy" id="4926"/>
    <lineage>
        <taxon>Eukaryota</taxon>
        <taxon>Fungi</taxon>
        <taxon>Dikarya</taxon>
        <taxon>Ascomycota</taxon>
        <taxon>Saccharomycotina</taxon>
        <taxon>Pichiomycetes</taxon>
        <taxon>Pichiales</taxon>
        <taxon>Pichiaceae</taxon>
        <taxon>Pichia</taxon>
    </lineage>
</organism>
<comment type="caution">
    <text evidence="2">The sequence shown here is derived from an EMBL/GenBank/DDBJ whole genome shotgun (WGS) entry which is preliminary data.</text>
</comment>
<name>A0A1Q2YB03_9ASCO</name>